<protein>
    <submittedName>
        <fullName evidence="1">Uncharacterized protein</fullName>
    </submittedName>
</protein>
<proteinExistence type="predicted"/>
<keyword evidence="2" id="KW-1185">Reference proteome</keyword>
<evidence type="ECO:0000313" key="2">
    <source>
        <dbReference type="Proteomes" id="UP001152523"/>
    </source>
</evidence>
<sequence>MLSVNSSSKITSLFLILFKAEDLTSENIRKSNKLLCKKKRGQPDRSLVESSCSCKLSKRIEEAFHRNAMCLSAGTGQLGGGGDIFPNNRLEDDLGDLSSYIS</sequence>
<comment type="caution">
    <text evidence="1">The sequence shown here is derived from an EMBL/GenBank/DDBJ whole genome shotgun (WGS) entry which is preliminary data.</text>
</comment>
<reference evidence="1" key="1">
    <citation type="submission" date="2022-07" db="EMBL/GenBank/DDBJ databases">
        <authorList>
            <person name="Macas J."/>
            <person name="Novak P."/>
            <person name="Neumann P."/>
        </authorList>
    </citation>
    <scope>NUCLEOTIDE SEQUENCE</scope>
</reference>
<dbReference type="EMBL" id="CAMAPF010000208">
    <property type="protein sequence ID" value="CAH9113468.1"/>
    <property type="molecule type" value="Genomic_DNA"/>
</dbReference>
<name>A0AAV0E373_9ASTE</name>
<dbReference type="Proteomes" id="UP001152523">
    <property type="component" value="Unassembled WGS sequence"/>
</dbReference>
<gene>
    <name evidence="1" type="ORF">CEPIT_LOCUS20328</name>
</gene>
<organism evidence="1 2">
    <name type="scientific">Cuscuta epithymum</name>
    <dbReference type="NCBI Taxonomy" id="186058"/>
    <lineage>
        <taxon>Eukaryota</taxon>
        <taxon>Viridiplantae</taxon>
        <taxon>Streptophyta</taxon>
        <taxon>Embryophyta</taxon>
        <taxon>Tracheophyta</taxon>
        <taxon>Spermatophyta</taxon>
        <taxon>Magnoliopsida</taxon>
        <taxon>eudicotyledons</taxon>
        <taxon>Gunneridae</taxon>
        <taxon>Pentapetalae</taxon>
        <taxon>asterids</taxon>
        <taxon>lamiids</taxon>
        <taxon>Solanales</taxon>
        <taxon>Convolvulaceae</taxon>
        <taxon>Cuscuteae</taxon>
        <taxon>Cuscuta</taxon>
        <taxon>Cuscuta subgen. Cuscuta</taxon>
    </lineage>
</organism>
<evidence type="ECO:0000313" key="1">
    <source>
        <dbReference type="EMBL" id="CAH9113468.1"/>
    </source>
</evidence>
<dbReference type="AlphaFoldDB" id="A0AAV0E373"/>
<accession>A0AAV0E373</accession>